<keyword evidence="2" id="KW-1185">Reference proteome</keyword>
<sequence>MRPLIRAVVIASFSTLRSFTLDITLDSIFAIVTVEAWTSVEWRLRHFVAEPDHAHARTYLQQYEPMIRIAILGI</sequence>
<evidence type="ECO:0000313" key="2">
    <source>
        <dbReference type="Proteomes" id="UP001063166"/>
    </source>
</evidence>
<dbReference type="AlphaFoldDB" id="A0A9P3UQ78"/>
<evidence type="ECO:0000313" key="1">
    <source>
        <dbReference type="EMBL" id="GLB38966.1"/>
    </source>
</evidence>
<accession>A0A9P3UQ78</accession>
<protein>
    <submittedName>
        <fullName evidence="1">Uncharacterized protein</fullName>
    </submittedName>
</protein>
<gene>
    <name evidence="1" type="ORF">LshimejAT787_0601280</name>
</gene>
<comment type="caution">
    <text evidence="1">The sequence shown here is derived from an EMBL/GenBank/DDBJ whole genome shotgun (WGS) entry which is preliminary data.</text>
</comment>
<organism evidence="1 2">
    <name type="scientific">Lyophyllum shimeji</name>
    <name type="common">Hon-shimeji</name>
    <name type="synonym">Tricholoma shimeji</name>
    <dbReference type="NCBI Taxonomy" id="47721"/>
    <lineage>
        <taxon>Eukaryota</taxon>
        <taxon>Fungi</taxon>
        <taxon>Dikarya</taxon>
        <taxon>Basidiomycota</taxon>
        <taxon>Agaricomycotina</taxon>
        <taxon>Agaricomycetes</taxon>
        <taxon>Agaricomycetidae</taxon>
        <taxon>Agaricales</taxon>
        <taxon>Tricholomatineae</taxon>
        <taxon>Lyophyllaceae</taxon>
        <taxon>Lyophyllum</taxon>
    </lineage>
</organism>
<dbReference type="EMBL" id="BRPK01000006">
    <property type="protein sequence ID" value="GLB38966.1"/>
    <property type="molecule type" value="Genomic_DNA"/>
</dbReference>
<name>A0A9P3UQ78_LYOSH</name>
<proteinExistence type="predicted"/>
<dbReference type="Proteomes" id="UP001063166">
    <property type="component" value="Unassembled WGS sequence"/>
</dbReference>
<reference evidence="1" key="1">
    <citation type="submission" date="2022-07" db="EMBL/GenBank/DDBJ databases">
        <title>The genome of Lyophyllum shimeji provides insight into the initial evolution of ectomycorrhizal fungal genome.</title>
        <authorList>
            <person name="Kobayashi Y."/>
            <person name="Shibata T."/>
            <person name="Hirakawa H."/>
            <person name="Shigenobu S."/>
            <person name="Nishiyama T."/>
            <person name="Yamada A."/>
            <person name="Hasebe M."/>
            <person name="Kawaguchi M."/>
        </authorList>
    </citation>
    <scope>NUCLEOTIDE SEQUENCE</scope>
    <source>
        <strain evidence="1">AT787</strain>
    </source>
</reference>